<dbReference type="GO" id="GO:0006508">
    <property type="term" value="P:proteolysis"/>
    <property type="evidence" value="ECO:0007669"/>
    <property type="project" value="UniProtKB-KW"/>
</dbReference>
<dbReference type="InterPro" id="IPR006026">
    <property type="entry name" value="Peptidase_Metallo"/>
</dbReference>
<feature type="active site" evidence="12">
    <location>
        <position position="222"/>
    </location>
</feature>
<evidence type="ECO:0000256" key="1">
    <source>
        <dbReference type="ARBA" id="ARBA00002657"/>
    </source>
</evidence>
<feature type="domain" description="Peptidase M12A" evidence="16">
    <location>
        <begin position="128"/>
        <end position="326"/>
    </location>
</feature>
<evidence type="ECO:0000256" key="10">
    <source>
        <dbReference type="ARBA" id="ARBA00023180"/>
    </source>
</evidence>
<dbReference type="Pfam" id="PF01400">
    <property type="entry name" value="Astacin"/>
    <property type="match status" value="1"/>
</dbReference>
<evidence type="ECO:0000256" key="4">
    <source>
        <dbReference type="ARBA" id="ARBA00022670"/>
    </source>
</evidence>
<dbReference type="Gene3D" id="3.40.390.10">
    <property type="entry name" value="Collagenase (Catalytic Domain)"/>
    <property type="match status" value="1"/>
</dbReference>
<keyword evidence="3" id="KW-0964">Secreted</keyword>
<dbReference type="GO" id="GO:0005576">
    <property type="term" value="C:extracellular region"/>
    <property type="evidence" value="ECO:0007669"/>
    <property type="project" value="UniProtKB-SubCell"/>
</dbReference>
<dbReference type="FunFam" id="3.40.390.10:FF:000048">
    <property type="entry name" value="Zinc metalloproteinase"/>
    <property type="match status" value="1"/>
</dbReference>
<evidence type="ECO:0000256" key="6">
    <source>
        <dbReference type="ARBA" id="ARBA00022729"/>
    </source>
</evidence>
<feature type="binding site" evidence="12">
    <location>
        <position position="231"/>
    </location>
    <ligand>
        <name>Zn(2+)</name>
        <dbReference type="ChEBI" id="CHEBI:29105"/>
        <note>catalytic</note>
    </ligand>
</feature>
<keyword evidence="6 13" id="KW-0732">Signal</keyword>
<comment type="subcellular location">
    <subcellularLocation>
        <location evidence="2">Secreted</location>
    </subcellularLocation>
</comment>
<evidence type="ECO:0000256" key="9">
    <source>
        <dbReference type="ARBA" id="ARBA00023157"/>
    </source>
</evidence>
<evidence type="ECO:0000259" key="16">
    <source>
        <dbReference type="PROSITE" id="PS51864"/>
    </source>
</evidence>
<protein>
    <recommendedName>
        <fullName evidence="13">Metalloendopeptidase</fullName>
        <ecNumber evidence="13">3.4.24.-</ecNumber>
    </recommendedName>
</protein>
<keyword evidence="8 12" id="KW-0862">Zinc</keyword>
<dbReference type="GO" id="GO:0008270">
    <property type="term" value="F:zinc ion binding"/>
    <property type="evidence" value="ECO:0007669"/>
    <property type="project" value="UniProtKB-UniRule"/>
</dbReference>
<evidence type="ECO:0000313" key="18">
    <source>
        <dbReference type="WBParaSite" id="PSAMB.scaffold560size47201.g6976.t1"/>
    </source>
</evidence>
<keyword evidence="10" id="KW-0325">Glycoprotein</keyword>
<dbReference type="InterPro" id="IPR000859">
    <property type="entry name" value="CUB_dom"/>
</dbReference>
<dbReference type="PRINTS" id="PR00480">
    <property type="entry name" value="ASTACIN"/>
</dbReference>
<evidence type="ECO:0000256" key="2">
    <source>
        <dbReference type="ARBA" id="ARBA00004613"/>
    </source>
</evidence>
<evidence type="ECO:0000256" key="14">
    <source>
        <dbReference type="SAM" id="MobiDB-lite"/>
    </source>
</evidence>
<feature type="chain" id="PRO_5038172301" description="Metalloendopeptidase" evidence="13">
    <location>
        <begin position="21"/>
        <end position="816"/>
    </location>
</feature>
<evidence type="ECO:0000256" key="8">
    <source>
        <dbReference type="ARBA" id="ARBA00022833"/>
    </source>
</evidence>
<dbReference type="InterPro" id="IPR024079">
    <property type="entry name" value="MetalloPept_cat_dom_sf"/>
</dbReference>
<evidence type="ECO:0000256" key="13">
    <source>
        <dbReference type="RuleBase" id="RU361183"/>
    </source>
</evidence>
<dbReference type="CDD" id="cd04280">
    <property type="entry name" value="ZnMc_astacin_like"/>
    <property type="match status" value="1"/>
</dbReference>
<comment type="caution">
    <text evidence="11">Lacks conserved residue(s) required for the propagation of feature annotation.</text>
</comment>
<accession>A0A914WX91</accession>
<proteinExistence type="predicted"/>
<feature type="signal peptide" evidence="13">
    <location>
        <begin position="1"/>
        <end position="20"/>
    </location>
</feature>
<dbReference type="Proteomes" id="UP000887566">
    <property type="component" value="Unplaced"/>
</dbReference>
<keyword evidence="7 12" id="KW-0378">Hydrolase</keyword>
<evidence type="ECO:0000313" key="17">
    <source>
        <dbReference type="Proteomes" id="UP000887566"/>
    </source>
</evidence>
<feature type="domain" description="CUB" evidence="15">
    <location>
        <begin position="372"/>
        <end position="449"/>
    </location>
</feature>
<feature type="compositionally biased region" description="Basic and acidic residues" evidence="14">
    <location>
        <begin position="519"/>
        <end position="535"/>
    </location>
</feature>
<feature type="compositionally biased region" description="Low complexity" evidence="14">
    <location>
        <begin position="492"/>
        <end position="518"/>
    </location>
</feature>
<comment type="cofactor">
    <cofactor evidence="12 13">
        <name>Zn(2+)</name>
        <dbReference type="ChEBI" id="CHEBI:29105"/>
    </cofactor>
    <text evidence="12 13">Binds 1 zinc ion per subunit.</text>
</comment>
<feature type="binding site" evidence="12">
    <location>
        <position position="221"/>
    </location>
    <ligand>
        <name>Zn(2+)</name>
        <dbReference type="ChEBI" id="CHEBI:29105"/>
        <note>catalytic</note>
    </ligand>
</feature>
<keyword evidence="5 12" id="KW-0479">Metal-binding</keyword>
<keyword evidence="4 12" id="KW-0645">Protease</keyword>
<dbReference type="PROSITE" id="PS51864">
    <property type="entry name" value="ASTACIN"/>
    <property type="match status" value="1"/>
</dbReference>
<dbReference type="EC" id="3.4.24.-" evidence="13"/>
<sequence>MRALGAIAFIALCAIHVAFGVEPPKTMELKNEMNYAKIKKAFPKTADADLVSRRTKLESLNSKVMSKLSARSAPVNITKNPKFDERPGTPPSIADINRPLSPYLYQMDTILTDQQMNEVVDNARKKRKATSYTAYKWPTKAVGVIPYFFDASLTAEKITVIQAAIKFWEDNTCLKFQLNGAGSNSLLFFNGGGCYSYIGMIGGQQPVSIGDGCQYLGIVTHEIGHALGFYHEQSRYDRDTYVTVNLANVISGYASNFDKATSAQMNLYNVTYDYGSVMHYAYEDFAIDSSIPVLIAADPRYRQTMGQRRAPSFLDVLTMNRHYACDALCASSTTACQNGGYKDPNNCNQCKCPASFGGAFCQILAPAENGVCGASLTATTAWQSFSATVGTPSTTDIPTTCYWHLNSPAGTTMEVKLTLTGGSCNAGCFWNSVEIKLDNDYTKTGIRRCCYNNDDDNYNYNESDNPNDNYNYSESDNQNNSESDNPNDNESDNQNNSESDNQNNTESDNQNNSESDNPNDNKSDNPNDNESDNHNSKAQCLSERTAVLNSDKQLYWTMRFGNVHRDCYLYANADAPAGTQIEYNYPAGSYVYSECNAACSNTSVQVSDNFQTPSNPVCCASNFPSVQGTTTSNLLLVVLYANNEGRGFGITMRVRYIGTPSVTTVAPPGTCPIGGQISFRNMCLGPCSGLSYQATSSWQYPGFGFSSGNKCYIPFTGPEGSRVQLNVTNIYGSMCNVGCTVTAVTFSDNFQPAVGTTYCCAGNTPSFTTTTNKAMLVIQATTQGVSVNVAYRYIGASGAVAPTTPTIPANANKITG</sequence>
<dbReference type="AlphaFoldDB" id="A0A914WX91"/>
<dbReference type="InterPro" id="IPR001506">
    <property type="entry name" value="Peptidase_M12A"/>
</dbReference>
<keyword evidence="9" id="KW-1015">Disulfide bond</keyword>
<keyword evidence="17" id="KW-1185">Reference proteome</keyword>
<dbReference type="PANTHER" id="PTHR10127:SF877">
    <property type="entry name" value="ZINC METALLOPROTEINASE NAS-34"/>
    <property type="match status" value="1"/>
</dbReference>
<evidence type="ECO:0000259" key="15">
    <source>
        <dbReference type="PROSITE" id="PS01180"/>
    </source>
</evidence>
<evidence type="ECO:0000256" key="3">
    <source>
        <dbReference type="ARBA" id="ARBA00022525"/>
    </source>
</evidence>
<dbReference type="SMART" id="SM00235">
    <property type="entry name" value="ZnMc"/>
    <property type="match status" value="1"/>
</dbReference>
<feature type="compositionally biased region" description="Low complexity" evidence="14">
    <location>
        <begin position="460"/>
        <end position="484"/>
    </location>
</feature>
<feature type="binding site" evidence="12">
    <location>
        <position position="225"/>
    </location>
    <ligand>
        <name>Zn(2+)</name>
        <dbReference type="ChEBI" id="CHEBI:29105"/>
        <note>catalytic</note>
    </ligand>
</feature>
<dbReference type="InterPro" id="IPR034035">
    <property type="entry name" value="Astacin-like_dom"/>
</dbReference>
<organism evidence="17 18">
    <name type="scientific">Plectus sambesii</name>
    <dbReference type="NCBI Taxonomy" id="2011161"/>
    <lineage>
        <taxon>Eukaryota</taxon>
        <taxon>Metazoa</taxon>
        <taxon>Ecdysozoa</taxon>
        <taxon>Nematoda</taxon>
        <taxon>Chromadorea</taxon>
        <taxon>Plectida</taxon>
        <taxon>Plectina</taxon>
        <taxon>Plectoidea</taxon>
        <taxon>Plectidae</taxon>
        <taxon>Plectus</taxon>
    </lineage>
</organism>
<dbReference type="PROSITE" id="PS01180">
    <property type="entry name" value="CUB"/>
    <property type="match status" value="1"/>
</dbReference>
<reference evidence="18" key="1">
    <citation type="submission" date="2022-11" db="UniProtKB">
        <authorList>
            <consortium name="WormBaseParasite"/>
        </authorList>
    </citation>
    <scope>IDENTIFICATION</scope>
</reference>
<dbReference type="SUPFAM" id="SSF55486">
    <property type="entry name" value="Metalloproteases ('zincins'), catalytic domain"/>
    <property type="match status" value="1"/>
</dbReference>
<dbReference type="WBParaSite" id="PSAMB.scaffold560size47201.g6976.t1">
    <property type="protein sequence ID" value="PSAMB.scaffold560size47201.g6976.t1"/>
    <property type="gene ID" value="PSAMB.scaffold560size47201.g6976"/>
</dbReference>
<dbReference type="GO" id="GO:0004222">
    <property type="term" value="F:metalloendopeptidase activity"/>
    <property type="evidence" value="ECO:0007669"/>
    <property type="project" value="UniProtKB-UniRule"/>
</dbReference>
<evidence type="ECO:0000256" key="5">
    <source>
        <dbReference type="ARBA" id="ARBA00022723"/>
    </source>
</evidence>
<evidence type="ECO:0000256" key="12">
    <source>
        <dbReference type="PROSITE-ProRule" id="PRU01211"/>
    </source>
</evidence>
<comment type="function">
    <text evidence="1">Metalloprotease.</text>
</comment>
<evidence type="ECO:0000256" key="11">
    <source>
        <dbReference type="PROSITE-ProRule" id="PRU00059"/>
    </source>
</evidence>
<keyword evidence="12 13" id="KW-0482">Metalloprotease</keyword>
<evidence type="ECO:0000256" key="7">
    <source>
        <dbReference type="ARBA" id="ARBA00022801"/>
    </source>
</evidence>
<feature type="region of interest" description="Disordered" evidence="14">
    <location>
        <begin position="460"/>
        <end position="537"/>
    </location>
</feature>
<name>A0A914WX91_9BILA</name>
<dbReference type="PANTHER" id="PTHR10127">
    <property type="entry name" value="DISCOIDIN, CUB, EGF, LAMININ , AND ZINC METALLOPROTEASE DOMAIN CONTAINING"/>
    <property type="match status" value="1"/>
</dbReference>